<comment type="caution">
    <text evidence="2">The sequence shown here is derived from an EMBL/GenBank/DDBJ whole genome shotgun (WGS) entry which is preliminary data.</text>
</comment>
<evidence type="ECO:0000313" key="3">
    <source>
        <dbReference type="Proteomes" id="UP001286313"/>
    </source>
</evidence>
<dbReference type="Proteomes" id="UP001286313">
    <property type="component" value="Unassembled WGS sequence"/>
</dbReference>
<dbReference type="AlphaFoldDB" id="A0AAE1KRJ6"/>
<proteinExistence type="predicted"/>
<feature type="compositionally biased region" description="Low complexity" evidence="1">
    <location>
        <begin position="24"/>
        <end position="36"/>
    </location>
</feature>
<accession>A0AAE1KRJ6</accession>
<protein>
    <submittedName>
        <fullName evidence="2">Uncharacterized protein</fullName>
    </submittedName>
</protein>
<dbReference type="EMBL" id="JAWQEG010000998">
    <property type="protein sequence ID" value="KAK3883326.1"/>
    <property type="molecule type" value="Genomic_DNA"/>
</dbReference>
<feature type="region of interest" description="Disordered" evidence="1">
    <location>
        <begin position="1"/>
        <end position="68"/>
    </location>
</feature>
<organism evidence="2 3">
    <name type="scientific">Petrolisthes cinctipes</name>
    <name type="common">Flat porcelain crab</name>
    <dbReference type="NCBI Taxonomy" id="88211"/>
    <lineage>
        <taxon>Eukaryota</taxon>
        <taxon>Metazoa</taxon>
        <taxon>Ecdysozoa</taxon>
        <taxon>Arthropoda</taxon>
        <taxon>Crustacea</taxon>
        <taxon>Multicrustacea</taxon>
        <taxon>Malacostraca</taxon>
        <taxon>Eumalacostraca</taxon>
        <taxon>Eucarida</taxon>
        <taxon>Decapoda</taxon>
        <taxon>Pleocyemata</taxon>
        <taxon>Anomura</taxon>
        <taxon>Galatheoidea</taxon>
        <taxon>Porcellanidae</taxon>
        <taxon>Petrolisthes</taxon>
    </lineage>
</organism>
<keyword evidence="3" id="KW-1185">Reference proteome</keyword>
<name>A0AAE1KRJ6_PETCI</name>
<reference evidence="2" key="1">
    <citation type="submission" date="2023-10" db="EMBL/GenBank/DDBJ databases">
        <title>Genome assemblies of two species of porcelain crab, Petrolisthes cinctipes and Petrolisthes manimaculis (Anomura: Porcellanidae).</title>
        <authorList>
            <person name="Angst P."/>
        </authorList>
    </citation>
    <scope>NUCLEOTIDE SEQUENCE</scope>
    <source>
        <strain evidence="2">PB745_01</strain>
        <tissue evidence="2">Gill</tissue>
    </source>
</reference>
<sequence>MSADVVGAESVAVSTAPGPRFPMRRCQAAAQPPARAGEPGVTPAQLPTRPCLDSPLLLPKPTSPAPDDATLSLLTIAKWVS</sequence>
<evidence type="ECO:0000313" key="2">
    <source>
        <dbReference type="EMBL" id="KAK3883326.1"/>
    </source>
</evidence>
<evidence type="ECO:0000256" key="1">
    <source>
        <dbReference type="SAM" id="MobiDB-lite"/>
    </source>
</evidence>
<gene>
    <name evidence="2" type="ORF">Pcinc_012362</name>
</gene>